<dbReference type="AlphaFoldDB" id="S2S259"/>
<accession>S2S259</accession>
<evidence type="ECO:0000256" key="6">
    <source>
        <dbReference type="ARBA" id="ARBA00023235"/>
    </source>
</evidence>
<dbReference type="PANTHER" id="PTHR30068">
    <property type="entry name" value="URONATE ISOMERASE"/>
    <property type="match status" value="1"/>
</dbReference>
<proteinExistence type="inferred from homology"/>
<gene>
    <name evidence="7" type="ORF">Lpp126_12877</name>
</gene>
<dbReference type="Pfam" id="PF02614">
    <property type="entry name" value="UxaC"/>
    <property type="match status" value="1"/>
</dbReference>
<sequence>MAFLDDDFLLTNEPAKQLFHHDAADLPIIDFHCHLNPQEIYENRNFKNITRVWLNEGTYGDHYKWRLERANGVPEELITGDGDDYEKFVAWCETMENAWGNPVFEWTHLELRRFFGSDLVLSRETAKQVWDLTNAKLATAEFTPRALIRRSHVEVVCTTDDPASDLHYHELIAKDED</sequence>
<comment type="catalytic activity">
    <reaction evidence="1">
        <text>D-glucuronate = D-fructuronate</text>
        <dbReference type="Rhea" id="RHEA:13049"/>
        <dbReference type="ChEBI" id="CHEBI:58720"/>
        <dbReference type="ChEBI" id="CHEBI:59863"/>
        <dbReference type="EC" id="5.3.1.12"/>
    </reaction>
</comment>
<dbReference type="GO" id="GO:0019698">
    <property type="term" value="P:D-galacturonate catabolic process"/>
    <property type="evidence" value="ECO:0007669"/>
    <property type="project" value="TreeGrafter"/>
</dbReference>
<reference evidence="7 8" key="1">
    <citation type="journal article" date="2013" name="PLoS ONE">
        <title>Lactobacillus paracasei comparative genomics: towards species pan-genome definition and exploitation of diversity.</title>
        <authorList>
            <person name="Smokvina T."/>
            <person name="Wels M."/>
            <person name="Polka J."/>
            <person name="Chervaux C."/>
            <person name="Brisse S."/>
            <person name="Boekhorst J."/>
            <person name="van Hylckama Vlieg J.E."/>
            <person name="Siezen R.J."/>
        </authorList>
    </citation>
    <scope>NUCLEOTIDE SEQUENCE [LARGE SCALE GENOMIC DNA]</scope>
    <source>
        <strain evidence="7 8">Lpp126</strain>
    </source>
</reference>
<keyword evidence="6 7" id="KW-0413">Isomerase</keyword>
<evidence type="ECO:0000256" key="1">
    <source>
        <dbReference type="ARBA" id="ARBA00001165"/>
    </source>
</evidence>
<dbReference type="EMBL" id="ANKC01000917">
    <property type="protein sequence ID" value="EPC73668.1"/>
    <property type="molecule type" value="Genomic_DNA"/>
</dbReference>
<protein>
    <recommendedName>
        <fullName evidence="5">Uronate isomerase</fullName>
        <ecNumber evidence="4">5.3.1.12</ecNumber>
    </recommendedName>
</protein>
<dbReference type="Proteomes" id="UP000014243">
    <property type="component" value="Unassembled WGS sequence"/>
</dbReference>
<dbReference type="Gene3D" id="1.10.2020.10">
    <property type="entry name" value="uronate isomerase, domain 2, chain A"/>
    <property type="match status" value="1"/>
</dbReference>
<dbReference type="UniPathway" id="UPA00246"/>
<dbReference type="InterPro" id="IPR032466">
    <property type="entry name" value="Metal_Hydrolase"/>
</dbReference>
<dbReference type="GO" id="GO:0042840">
    <property type="term" value="P:D-glucuronate catabolic process"/>
    <property type="evidence" value="ECO:0007669"/>
    <property type="project" value="TreeGrafter"/>
</dbReference>
<evidence type="ECO:0000256" key="4">
    <source>
        <dbReference type="ARBA" id="ARBA00012546"/>
    </source>
</evidence>
<dbReference type="EC" id="5.3.1.12" evidence="4"/>
<dbReference type="PANTHER" id="PTHR30068:SF4">
    <property type="entry name" value="URONATE ISOMERASE"/>
    <property type="match status" value="1"/>
</dbReference>
<organism evidence="7 8">
    <name type="scientific">Lacticaseibacillus paracasei subsp. paracasei Lpp126</name>
    <dbReference type="NCBI Taxonomy" id="1256206"/>
    <lineage>
        <taxon>Bacteria</taxon>
        <taxon>Bacillati</taxon>
        <taxon>Bacillota</taxon>
        <taxon>Bacilli</taxon>
        <taxon>Lactobacillales</taxon>
        <taxon>Lactobacillaceae</taxon>
        <taxon>Lacticaseibacillus</taxon>
    </lineage>
</organism>
<comment type="caution">
    <text evidence="7">The sequence shown here is derived from an EMBL/GenBank/DDBJ whole genome shotgun (WGS) entry which is preliminary data.</text>
</comment>
<evidence type="ECO:0000313" key="7">
    <source>
        <dbReference type="EMBL" id="EPC73668.1"/>
    </source>
</evidence>
<dbReference type="SUPFAM" id="SSF51556">
    <property type="entry name" value="Metallo-dependent hydrolases"/>
    <property type="match status" value="1"/>
</dbReference>
<dbReference type="Gene3D" id="3.20.20.140">
    <property type="entry name" value="Metal-dependent hydrolases"/>
    <property type="match status" value="1"/>
</dbReference>
<evidence type="ECO:0000256" key="2">
    <source>
        <dbReference type="ARBA" id="ARBA00004892"/>
    </source>
</evidence>
<evidence type="ECO:0000256" key="5">
    <source>
        <dbReference type="ARBA" id="ARBA00020555"/>
    </source>
</evidence>
<evidence type="ECO:0000313" key="8">
    <source>
        <dbReference type="Proteomes" id="UP000014243"/>
    </source>
</evidence>
<feature type="non-terminal residue" evidence="7">
    <location>
        <position position="177"/>
    </location>
</feature>
<evidence type="ECO:0000256" key="3">
    <source>
        <dbReference type="ARBA" id="ARBA00008397"/>
    </source>
</evidence>
<comment type="pathway">
    <text evidence="2">Carbohydrate metabolism; pentose and glucuronate interconversion.</text>
</comment>
<dbReference type="InterPro" id="IPR003766">
    <property type="entry name" value="Uronate_isomerase"/>
</dbReference>
<name>S2S259_LACPA</name>
<comment type="similarity">
    <text evidence="3">Belongs to the metallo-dependent hydrolases superfamily. Uronate isomerase family.</text>
</comment>
<dbReference type="GO" id="GO:0008880">
    <property type="term" value="F:glucuronate isomerase activity"/>
    <property type="evidence" value="ECO:0007669"/>
    <property type="project" value="UniProtKB-EC"/>
</dbReference>